<gene>
    <name evidence="3" type="ORF">PUV54_08320</name>
</gene>
<reference evidence="3" key="1">
    <citation type="submission" date="2023-02" db="EMBL/GenBank/DDBJ databases">
        <title>Genome sequence of Hyphococcus flavus.</title>
        <authorList>
            <person name="Rong J.-C."/>
            <person name="Zhao Q."/>
            <person name="Yi M."/>
            <person name="Wu J.-Y."/>
        </authorList>
    </citation>
    <scope>NUCLEOTIDE SEQUENCE</scope>
    <source>
        <strain evidence="3">MCCC 1K03223</strain>
    </source>
</reference>
<dbReference type="Pfam" id="PF13759">
    <property type="entry name" value="2OG-FeII_Oxy_5"/>
    <property type="match status" value="1"/>
</dbReference>
<dbReference type="Gene3D" id="2.60.120.620">
    <property type="entry name" value="q2cbj1_9rhob like domain"/>
    <property type="match status" value="1"/>
</dbReference>
<keyword evidence="4" id="KW-1185">Reference proteome</keyword>
<dbReference type="KEGG" id="hfl:PUV54_08320"/>
<protein>
    <submittedName>
        <fullName evidence="3">Tetratricopeptide repeat protein</fullName>
    </submittedName>
</protein>
<accession>A0AAE9ZE76</accession>
<dbReference type="InterPro" id="IPR050498">
    <property type="entry name" value="Ycf3"/>
</dbReference>
<dbReference type="Gene3D" id="1.25.40.10">
    <property type="entry name" value="Tetratricopeptide repeat domain"/>
    <property type="match status" value="2"/>
</dbReference>
<dbReference type="AlphaFoldDB" id="A0AAE9ZE76"/>
<keyword evidence="2" id="KW-0802">TPR repeat</keyword>
<proteinExistence type="predicted"/>
<dbReference type="InterPro" id="IPR011990">
    <property type="entry name" value="TPR-like_helical_dom_sf"/>
</dbReference>
<evidence type="ECO:0000256" key="2">
    <source>
        <dbReference type="ARBA" id="ARBA00022803"/>
    </source>
</evidence>
<evidence type="ECO:0000313" key="3">
    <source>
        <dbReference type="EMBL" id="WDI33244.1"/>
    </source>
</evidence>
<dbReference type="SUPFAM" id="SSF48452">
    <property type="entry name" value="TPR-like"/>
    <property type="match status" value="2"/>
</dbReference>
<dbReference type="PANTHER" id="PTHR44858:SF1">
    <property type="entry name" value="UDP-N-ACETYLGLUCOSAMINE--PEPTIDE N-ACETYLGLUCOSAMINYLTRANSFERASE SPINDLY-RELATED"/>
    <property type="match status" value="1"/>
</dbReference>
<evidence type="ECO:0000256" key="1">
    <source>
        <dbReference type="ARBA" id="ARBA00022737"/>
    </source>
</evidence>
<organism evidence="3 4">
    <name type="scientific">Hyphococcus flavus</name>
    <dbReference type="NCBI Taxonomy" id="1866326"/>
    <lineage>
        <taxon>Bacteria</taxon>
        <taxon>Pseudomonadati</taxon>
        <taxon>Pseudomonadota</taxon>
        <taxon>Alphaproteobacteria</taxon>
        <taxon>Parvularculales</taxon>
        <taxon>Parvularculaceae</taxon>
        <taxon>Hyphococcus</taxon>
    </lineage>
</organism>
<evidence type="ECO:0000313" key="4">
    <source>
        <dbReference type="Proteomes" id="UP001214043"/>
    </source>
</evidence>
<dbReference type="Pfam" id="PF14559">
    <property type="entry name" value="TPR_19"/>
    <property type="match status" value="2"/>
</dbReference>
<sequence>MTNEATRFKNEGRYAEAIDIMRSMVDLEPNNVAVLHNLAAVLGDAGQYRESADTLKRAFELGLNAPQSWLVYARALSGIQKFEEAQQAFFTLLRVNPVDPDAHREFAQLIWMQTGERDRALVHLNKAIEENPQNPSLHLARAQVYGQTGDTATAYAILNEAAQLSGDPYLYQMACNAALEDHKFQEAVELGAFSASALPEDVGVLSTYAMALLATDNAQSAVPIIEKLRQYAPVNQLYIALQATAWRLLKDDRYDHLYDYDAFVGRYELDTPPGWSNLDSYLDDLTEGLDQAHRFKSHPFYQSVRKGSQISSIEGADNPAMRAFRQAANGPIHRHVEAFSTGDDPLRSRNIGGHRIFSSWSISLPPQGHHVNHVHPEGWLSSACHIRLADDGDDHDKAGWLKLGEPGIATSPVLTPERFIEPERGVLVLFPSYMWHGTVEFYSGPPRLTVAVDIVPAASS</sequence>
<name>A0AAE9ZE76_9PROT</name>
<dbReference type="EMBL" id="CP118166">
    <property type="protein sequence ID" value="WDI33244.1"/>
    <property type="molecule type" value="Genomic_DNA"/>
</dbReference>
<dbReference type="RefSeq" id="WP_274495218.1">
    <property type="nucleotide sequence ID" value="NZ_CP118166.1"/>
</dbReference>
<dbReference type="Proteomes" id="UP001214043">
    <property type="component" value="Chromosome"/>
</dbReference>
<dbReference type="SMART" id="SM00028">
    <property type="entry name" value="TPR"/>
    <property type="match status" value="4"/>
</dbReference>
<dbReference type="PANTHER" id="PTHR44858">
    <property type="entry name" value="TETRATRICOPEPTIDE REPEAT PROTEIN 6"/>
    <property type="match status" value="1"/>
</dbReference>
<dbReference type="InterPro" id="IPR012668">
    <property type="entry name" value="CHP02466"/>
</dbReference>
<dbReference type="InterPro" id="IPR019734">
    <property type="entry name" value="TPR_rpt"/>
</dbReference>
<keyword evidence="1" id="KW-0677">Repeat</keyword>